<dbReference type="Pfam" id="PF16697">
    <property type="entry name" value="Yop-YscD_cpl"/>
    <property type="match status" value="1"/>
</dbReference>
<evidence type="ECO:0000313" key="9">
    <source>
        <dbReference type="EMBL" id="ACY14302.1"/>
    </source>
</evidence>
<feature type="compositionally biased region" description="Basic and acidic residues" evidence="6">
    <location>
        <begin position="1"/>
        <end position="18"/>
    </location>
</feature>
<keyword evidence="10" id="KW-1185">Reference proteome</keyword>
<evidence type="ECO:0000259" key="8">
    <source>
        <dbReference type="PROSITE" id="PS50045"/>
    </source>
</evidence>
<dbReference type="InterPro" id="IPR025944">
    <property type="entry name" value="Sigma_54_int_dom_CS"/>
</dbReference>
<dbReference type="SUPFAM" id="SSF46689">
    <property type="entry name" value="Homeodomain-like"/>
    <property type="match status" value="1"/>
</dbReference>
<dbReference type="Gene3D" id="1.10.8.60">
    <property type="match status" value="1"/>
</dbReference>
<dbReference type="InterPro" id="IPR032030">
    <property type="entry name" value="YscD_cytoplasmic_dom"/>
</dbReference>
<evidence type="ECO:0000313" key="10">
    <source>
        <dbReference type="Proteomes" id="UP000001880"/>
    </source>
</evidence>
<evidence type="ECO:0000256" key="3">
    <source>
        <dbReference type="ARBA" id="ARBA00023015"/>
    </source>
</evidence>
<dbReference type="Pfam" id="PF00158">
    <property type="entry name" value="Sigma54_activat"/>
    <property type="match status" value="1"/>
</dbReference>
<evidence type="ECO:0000256" key="5">
    <source>
        <dbReference type="ARBA" id="ARBA00023163"/>
    </source>
</evidence>
<dbReference type="PANTHER" id="PTHR32071">
    <property type="entry name" value="TRANSCRIPTIONAL REGULATORY PROTEIN"/>
    <property type="match status" value="1"/>
</dbReference>
<dbReference type="eggNOG" id="COG1716">
    <property type="taxonomic scope" value="Bacteria"/>
</dbReference>
<reference evidence="9 10" key="1">
    <citation type="journal article" date="2010" name="Stand. Genomic Sci.">
        <title>Complete genome sequence of Haliangium ochraceum type strain (SMP-2).</title>
        <authorList>
            <consortium name="US DOE Joint Genome Institute (JGI-PGF)"/>
            <person name="Ivanova N."/>
            <person name="Daum C."/>
            <person name="Lang E."/>
            <person name="Abt B."/>
            <person name="Kopitz M."/>
            <person name="Saunders E."/>
            <person name="Lapidus A."/>
            <person name="Lucas S."/>
            <person name="Glavina Del Rio T."/>
            <person name="Nolan M."/>
            <person name="Tice H."/>
            <person name="Copeland A."/>
            <person name="Cheng J.F."/>
            <person name="Chen F."/>
            <person name="Bruce D."/>
            <person name="Goodwin L."/>
            <person name="Pitluck S."/>
            <person name="Mavromatis K."/>
            <person name="Pati A."/>
            <person name="Mikhailova N."/>
            <person name="Chen A."/>
            <person name="Palaniappan K."/>
            <person name="Land M."/>
            <person name="Hauser L."/>
            <person name="Chang Y.J."/>
            <person name="Jeffries C.D."/>
            <person name="Detter J.C."/>
            <person name="Brettin T."/>
            <person name="Rohde M."/>
            <person name="Goker M."/>
            <person name="Bristow J."/>
            <person name="Markowitz V."/>
            <person name="Eisen J.A."/>
            <person name="Hugenholtz P."/>
            <person name="Kyrpides N.C."/>
            <person name="Klenk H.P."/>
        </authorList>
    </citation>
    <scope>NUCLEOTIDE SEQUENCE [LARGE SCALE GENOMIC DNA]</scope>
    <source>
        <strain evidence="10">DSM 14365 / CIP 107738 / JCM 11303 / AJ 13395 / SMP-2</strain>
    </source>
</reference>
<evidence type="ECO:0000259" key="7">
    <source>
        <dbReference type="PROSITE" id="PS50006"/>
    </source>
</evidence>
<dbReference type="STRING" id="502025.Hoch_1753"/>
<protein>
    <submittedName>
        <fullName evidence="9">FHA domain containing protein</fullName>
    </submittedName>
</protein>
<keyword evidence="4" id="KW-0238">DNA-binding</keyword>
<dbReference type="eggNOG" id="COG3829">
    <property type="taxonomic scope" value="Bacteria"/>
</dbReference>
<dbReference type="Gene3D" id="1.10.10.60">
    <property type="entry name" value="Homeodomain-like"/>
    <property type="match status" value="1"/>
</dbReference>
<dbReference type="SUPFAM" id="SSF52540">
    <property type="entry name" value="P-loop containing nucleoside triphosphate hydrolases"/>
    <property type="match status" value="1"/>
</dbReference>
<dbReference type="SMART" id="SM00240">
    <property type="entry name" value="FHA"/>
    <property type="match status" value="1"/>
</dbReference>
<dbReference type="SMART" id="SM00382">
    <property type="entry name" value="AAA"/>
    <property type="match status" value="1"/>
</dbReference>
<dbReference type="GO" id="GO:0006355">
    <property type="term" value="P:regulation of DNA-templated transcription"/>
    <property type="evidence" value="ECO:0007669"/>
    <property type="project" value="InterPro"/>
</dbReference>
<dbReference type="InterPro" id="IPR009057">
    <property type="entry name" value="Homeodomain-like_sf"/>
</dbReference>
<organism evidence="9 10">
    <name type="scientific">Haliangium ochraceum (strain DSM 14365 / JCM 11303 / SMP-2)</name>
    <dbReference type="NCBI Taxonomy" id="502025"/>
    <lineage>
        <taxon>Bacteria</taxon>
        <taxon>Pseudomonadati</taxon>
        <taxon>Myxococcota</taxon>
        <taxon>Polyangia</taxon>
        <taxon>Haliangiales</taxon>
        <taxon>Kofleriaceae</taxon>
        <taxon>Haliangium</taxon>
    </lineage>
</organism>
<dbReference type="CDD" id="cd00009">
    <property type="entry name" value="AAA"/>
    <property type="match status" value="1"/>
</dbReference>
<dbReference type="Pfam" id="PF25601">
    <property type="entry name" value="AAA_lid_14"/>
    <property type="match status" value="1"/>
</dbReference>
<dbReference type="Proteomes" id="UP000001880">
    <property type="component" value="Chromosome"/>
</dbReference>
<evidence type="ECO:0000256" key="6">
    <source>
        <dbReference type="SAM" id="MobiDB-lite"/>
    </source>
</evidence>
<dbReference type="InterPro" id="IPR027417">
    <property type="entry name" value="P-loop_NTPase"/>
</dbReference>
<evidence type="ECO:0000256" key="1">
    <source>
        <dbReference type="ARBA" id="ARBA00022741"/>
    </source>
</evidence>
<feature type="region of interest" description="Disordered" evidence="6">
    <location>
        <begin position="1"/>
        <end position="23"/>
    </location>
</feature>
<dbReference type="InterPro" id="IPR003593">
    <property type="entry name" value="AAA+_ATPase"/>
</dbReference>
<dbReference type="CDD" id="cd00060">
    <property type="entry name" value="FHA"/>
    <property type="match status" value="1"/>
</dbReference>
<keyword evidence="5" id="KW-0804">Transcription</keyword>
<dbReference type="FunFam" id="3.40.50.300:FF:000006">
    <property type="entry name" value="DNA-binding transcriptional regulator NtrC"/>
    <property type="match status" value="1"/>
</dbReference>
<keyword evidence="2" id="KW-0067">ATP-binding</keyword>
<evidence type="ECO:0000256" key="4">
    <source>
        <dbReference type="ARBA" id="ARBA00023125"/>
    </source>
</evidence>
<keyword evidence="1" id="KW-0547">Nucleotide-binding</keyword>
<dbReference type="OrthoDB" id="5485507at2"/>
<feature type="domain" description="Sigma-54 factor interaction" evidence="8">
    <location>
        <begin position="150"/>
        <end position="379"/>
    </location>
</feature>
<proteinExistence type="predicted"/>
<dbReference type="SUPFAM" id="SSF49879">
    <property type="entry name" value="SMAD/FHA domain"/>
    <property type="match status" value="1"/>
</dbReference>
<accession>D0LXU7</accession>
<name>D0LXU7_HALO1</name>
<dbReference type="Gene3D" id="2.60.200.20">
    <property type="match status" value="1"/>
</dbReference>
<dbReference type="InterPro" id="IPR025943">
    <property type="entry name" value="Sigma_54_int_dom_ATP-bd_2"/>
</dbReference>
<dbReference type="EMBL" id="CP001804">
    <property type="protein sequence ID" value="ACY14302.1"/>
    <property type="molecule type" value="Genomic_DNA"/>
</dbReference>
<dbReference type="PROSITE" id="PS50045">
    <property type="entry name" value="SIGMA54_INTERACT_4"/>
    <property type="match status" value="1"/>
</dbReference>
<dbReference type="InterPro" id="IPR008984">
    <property type="entry name" value="SMAD_FHA_dom_sf"/>
</dbReference>
<gene>
    <name evidence="9" type="ordered locus">Hoch_1753</name>
</gene>
<dbReference type="RefSeq" id="WP_012826910.1">
    <property type="nucleotide sequence ID" value="NC_013440.1"/>
</dbReference>
<dbReference type="AlphaFoldDB" id="D0LXU7"/>
<dbReference type="PROSITE" id="PS00676">
    <property type="entry name" value="SIGMA54_INTERACT_2"/>
    <property type="match status" value="1"/>
</dbReference>
<feature type="domain" description="FHA" evidence="7">
    <location>
        <begin position="61"/>
        <end position="110"/>
    </location>
</feature>
<evidence type="ECO:0000256" key="2">
    <source>
        <dbReference type="ARBA" id="ARBA00022840"/>
    </source>
</evidence>
<dbReference type="PROSITE" id="PS00688">
    <property type="entry name" value="SIGMA54_INTERACT_3"/>
    <property type="match status" value="1"/>
</dbReference>
<dbReference type="GO" id="GO:0005524">
    <property type="term" value="F:ATP binding"/>
    <property type="evidence" value="ECO:0007669"/>
    <property type="project" value="UniProtKB-KW"/>
</dbReference>
<keyword evidence="3" id="KW-0805">Transcription regulation</keyword>
<dbReference type="GO" id="GO:0003677">
    <property type="term" value="F:DNA binding"/>
    <property type="evidence" value="ECO:0007669"/>
    <property type="project" value="UniProtKB-KW"/>
</dbReference>
<sequence length="456" mass="49854">MTARDNPGHGGERGRGKGPDLTLTVGAGGPAIDAEVLRSFELEIIEGADTGRRWRSQGRTCSIGSAEGCDLVLRDPTVSRLHCELSVDDERVRIRDTGSRNGTLVDGVRVVDAFLRGGSVLRLGRLALKFDYGIESNALRVSSRKQFGILRGDSLPMRQVFAILERAAASQATTLIEGETGTGKSAAARSIHMESERRDGPFVILDCGAVPANLLESELFGHERGAFTGADTRRVGAFEEASGGTLFLDEIGELPLDLQPKLLGVLENREVRRLGSNKVVPVDVRVIAATNRDLCAAVNDGSFRSDLYFRVAVIRLQIPPLRARRGEILPIARKLLADLGLDEAAIERFLSPALITQLQRSNWPGNVRELKNYLERCHVFEEALPVDTMAPRGEVGAVDTSLPFADARQRLLNHFERDYLSSILAEHEGKVVDAAAAAAVDRTHFYRLLRKHGLNR</sequence>
<dbReference type="PROSITE" id="PS50006">
    <property type="entry name" value="FHA_DOMAIN"/>
    <property type="match status" value="1"/>
</dbReference>
<dbReference type="KEGG" id="hoh:Hoch_1753"/>
<dbReference type="InterPro" id="IPR000253">
    <property type="entry name" value="FHA_dom"/>
</dbReference>
<dbReference type="InterPro" id="IPR058031">
    <property type="entry name" value="AAA_lid_NorR"/>
</dbReference>
<dbReference type="Gene3D" id="3.40.50.300">
    <property type="entry name" value="P-loop containing nucleotide triphosphate hydrolases"/>
    <property type="match status" value="1"/>
</dbReference>
<dbReference type="HOGENOM" id="CLU_000445_119_3_7"/>
<dbReference type="InterPro" id="IPR002078">
    <property type="entry name" value="Sigma_54_int"/>
</dbReference>